<proteinExistence type="predicted"/>
<dbReference type="AlphaFoldDB" id="A0AAN6NZE2"/>
<reference evidence="2" key="1">
    <citation type="journal article" date="2023" name="Mol. Phylogenet. Evol.">
        <title>Genome-scale phylogeny and comparative genomics of the fungal order Sordariales.</title>
        <authorList>
            <person name="Hensen N."/>
            <person name="Bonometti L."/>
            <person name="Westerberg I."/>
            <person name="Brannstrom I.O."/>
            <person name="Guillou S."/>
            <person name="Cros-Aarteil S."/>
            <person name="Calhoun S."/>
            <person name="Haridas S."/>
            <person name="Kuo A."/>
            <person name="Mondo S."/>
            <person name="Pangilinan J."/>
            <person name="Riley R."/>
            <person name="LaButti K."/>
            <person name="Andreopoulos B."/>
            <person name="Lipzen A."/>
            <person name="Chen C."/>
            <person name="Yan M."/>
            <person name="Daum C."/>
            <person name="Ng V."/>
            <person name="Clum A."/>
            <person name="Steindorff A."/>
            <person name="Ohm R.A."/>
            <person name="Martin F."/>
            <person name="Silar P."/>
            <person name="Natvig D.O."/>
            <person name="Lalanne C."/>
            <person name="Gautier V."/>
            <person name="Ament-Velasquez S.L."/>
            <person name="Kruys A."/>
            <person name="Hutchinson M.I."/>
            <person name="Powell A.J."/>
            <person name="Barry K."/>
            <person name="Miller A.N."/>
            <person name="Grigoriev I.V."/>
            <person name="Debuchy R."/>
            <person name="Gladieux P."/>
            <person name="Hiltunen Thoren M."/>
            <person name="Johannesson H."/>
        </authorList>
    </citation>
    <scope>NUCLEOTIDE SEQUENCE</scope>
    <source>
        <strain evidence="2">CBS 626.80</strain>
    </source>
</reference>
<dbReference type="EMBL" id="MU859100">
    <property type="protein sequence ID" value="KAK3953774.1"/>
    <property type="molecule type" value="Genomic_DNA"/>
</dbReference>
<name>A0AAN6NZE2_9PEZI</name>
<dbReference type="PANTHER" id="PTHR28086:SF1">
    <property type="entry name" value="CU(2+) SUPPRESSING AND BLEOMYCIN SENSITIVE PROTEIN 1"/>
    <property type="match status" value="1"/>
</dbReference>
<dbReference type="Pfam" id="PF10303">
    <property type="entry name" value="DUF2408"/>
    <property type="match status" value="2"/>
</dbReference>
<dbReference type="Proteomes" id="UP001303222">
    <property type="component" value="Unassembled WGS sequence"/>
</dbReference>
<evidence type="ECO:0000313" key="2">
    <source>
        <dbReference type="EMBL" id="KAK3953774.1"/>
    </source>
</evidence>
<protein>
    <submittedName>
        <fullName evidence="2">Uncharacterized protein</fullName>
    </submittedName>
</protein>
<sequence>METPAMPMPKDEREQAILDKLSAIRDQLLLLKRDRTKYIRTQDVIIHYEEVVEQVKELNEIRKGEKVTETRVDRVLESCLQLLSLFFMTIGRTQEAPAAYALTSTIKRLLDHLTEANLYSAKDLNSMAHTLSQLDKVMTAADPSHSPYIIELLANRLELCHRSLDNLKKRLDDLQDPLQSIHEKLISILRSMSLANTKAKFSASEVQRLQTQAKEIDESRVNGNFVGPDGEVLRGSERVSRLVDVCLKWSEIVLERQGVIPEAFKSRYEQLVSIRNELDKLSITQAWSLRETDLYDYQRELDKIDESRVDGNWLDDQGKPAELYVQRTLLYLIRRSYGYIYYLMISSEPVSEALLPIYNQLQTLKRCLIEVKDSGGVSSVRELYPYSMKLNSIDNMRVDGKFMVGGDIPEGQGSVSALLAECYDLTYELKVMAAEMEESEKDGSS</sequence>
<keyword evidence="3" id="KW-1185">Reference proteome</keyword>
<dbReference type="GO" id="GO:0005634">
    <property type="term" value="C:nucleus"/>
    <property type="evidence" value="ECO:0007669"/>
    <property type="project" value="TreeGrafter"/>
</dbReference>
<feature type="coiled-coil region" evidence="1">
    <location>
        <begin position="150"/>
        <end position="184"/>
    </location>
</feature>
<dbReference type="PANTHER" id="PTHR28086">
    <property type="entry name" value="UPF0662 PROTEIN YPL260W"/>
    <property type="match status" value="1"/>
</dbReference>
<gene>
    <name evidence="2" type="ORF">QBC32DRAFT_396859</name>
</gene>
<evidence type="ECO:0000256" key="1">
    <source>
        <dbReference type="SAM" id="Coils"/>
    </source>
</evidence>
<organism evidence="2 3">
    <name type="scientific">Pseudoneurospora amorphoporcata</name>
    <dbReference type="NCBI Taxonomy" id="241081"/>
    <lineage>
        <taxon>Eukaryota</taxon>
        <taxon>Fungi</taxon>
        <taxon>Dikarya</taxon>
        <taxon>Ascomycota</taxon>
        <taxon>Pezizomycotina</taxon>
        <taxon>Sordariomycetes</taxon>
        <taxon>Sordariomycetidae</taxon>
        <taxon>Sordariales</taxon>
        <taxon>Sordariaceae</taxon>
        <taxon>Pseudoneurospora</taxon>
    </lineage>
</organism>
<accession>A0AAN6NZE2</accession>
<comment type="caution">
    <text evidence="2">The sequence shown here is derived from an EMBL/GenBank/DDBJ whole genome shotgun (WGS) entry which is preliminary data.</text>
</comment>
<reference evidence="2" key="2">
    <citation type="submission" date="2023-06" db="EMBL/GenBank/DDBJ databases">
        <authorList>
            <consortium name="Lawrence Berkeley National Laboratory"/>
            <person name="Mondo S.J."/>
            <person name="Hensen N."/>
            <person name="Bonometti L."/>
            <person name="Westerberg I."/>
            <person name="Brannstrom I.O."/>
            <person name="Guillou S."/>
            <person name="Cros-Aarteil S."/>
            <person name="Calhoun S."/>
            <person name="Haridas S."/>
            <person name="Kuo A."/>
            <person name="Pangilinan J."/>
            <person name="Riley R."/>
            <person name="Labutti K."/>
            <person name="Andreopoulos B."/>
            <person name="Lipzen A."/>
            <person name="Chen C."/>
            <person name="Yanf M."/>
            <person name="Daum C."/>
            <person name="Ng V."/>
            <person name="Clum A."/>
            <person name="Steindorff A."/>
            <person name="Ohm R."/>
            <person name="Martin F."/>
            <person name="Silar P."/>
            <person name="Natvig D."/>
            <person name="Lalanne C."/>
            <person name="Gautier V."/>
            <person name="Ament-Velasquez S.L."/>
            <person name="Kruys A."/>
            <person name="Hutchinson M.I."/>
            <person name="Powell A.J."/>
            <person name="Barry K."/>
            <person name="Miller A.N."/>
            <person name="Grigoriev I.V."/>
            <person name="Debuchy R."/>
            <person name="Gladieux P."/>
            <person name="Thoren M.H."/>
            <person name="Johannesson H."/>
        </authorList>
    </citation>
    <scope>NUCLEOTIDE SEQUENCE</scope>
    <source>
        <strain evidence="2">CBS 626.80</strain>
    </source>
</reference>
<evidence type="ECO:0000313" key="3">
    <source>
        <dbReference type="Proteomes" id="UP001303222"/>
    </source>
</evidence>
<keyword evidence="1" id="KW-0175">Coiled coil</keyword>
<dbReference type="GO" id="GO:0005737">
    <property type="term" value="C:cytoplasm"/>
    <property type="evidence" value="ECO:0007669"/>
    <property type="project" value="TreeGrafter"/>
</dbReference>
<dbReference type="InterPro" id="IPR018810">
    <property type="entry name" value="UPF0662"/>
</dbReference>